<dbReference type="Pfam" id="PF13442">
    <property type="entry name" value="Cytochrome_CBB3"/>
    <property type="match status" value="1"/>
</dbReference>
<feature type="domain" description="Cytochrome c" evidence="6">
    <location>
        <begin position="126"/>
        <end position="217"/>
    </location>
</feature>
<dbReference type="EMBL" id="CP097635">
    <property type="protein sequence ID" value="URI06165.1"/>
    <property type="molecule type" value="Genomic_DNA"/>
</dbReference>
<keyword evidence="8" id="KW-1185">Reference proteome</keyword>
<keyword evidence="5" id="KW-0472">Membrane</keyword>
<evidence type="ECO:0000256" key="1">
    <source>
        <dbReference type="ARBA" id="ARBA00022617"/>
    </source>
</evidence>
<evidence type="ECO:0000313" key="8">
    <source>
        <dbReference type="Proteomes" id="UP001056201"/>
    </source>
</evidence>
<feature type="transmembrane region" description="Helical" evidence="5">
    <location>
        <begin position="88"/>
        <end position="108"/>
    </location>
</feature>
<evidence type="ECO:0000259" key="6">
    <source>
        <dbReference type="PROSITE" id="PS51007"/>
    </source>
</evidence>
<name>A0ABY4S1V8_AQUTE</name>
<reference evidence="7" key="1">
    <citation type="submission" date="2022-05" db="EMBL/GenBank/DDBJ databases">
        <title>An RpoN-dependent PEP-CTERM gene is involved in floc formation of an Aquincola tertiaricarbonis strain.</title>
        <authorList>
            <person name="Qiu D."/>
            <person name="Xia M."/>
        </authorList>
    </citation>
    <scope>NUCLEOTIDE SEQUENCE</scope>
    <source>
        <strain evidence="7">RN12</strain>
    </source>
</reference>
<evidence type="ECO:0000256" key="4">
    <source>
        <dbReference type="PROSITE-ProRule" id="PRU00433"/>
    </source>
</evidence>
<evidence type="ECO:0000256" key="5">
    <source>
        <dbReference type="SAM" id="Phobius"/>
    </source>
</evidence>
<keyword evidence="1 4" id="KW-0349">Heme</keyword>
<feature type="transmembrane region" description="Helical" evidence="5">
    <location>
        <begin position="61"/>
        <end position="81"/>
    </location>
</feature>
<proteinExistence type="predicted"/>
<evidence type="ECO:0000256" key="2">
    <source>
        <dbReference type="ARBA" id="ARBA00022723"/>
    </source>
</evidence>
<keyword evidence="3 4" id="KW-0408">Iron</keyword>
<dbReference type="SUPFAM" id="SSF46626">
    <property type="entry name" value="Cytochrome c"/>
    <property type="match status" value="1"/>
</dbReference>
<dbReference type="InterPro" id="IPR009056">
    <property type="entry name" value="Cyt_c-like_dom"/>
</dbReference>
<dbReference type="PROSITE" id="PS51007">
    <property type="entry name" value="CYTC"/>
    <property type="match status" value="1"/>
</dbReference>
<accession>A0ABY4S1V8</accession>
<dbReference type="RefSeq" id="WP_250194429.1">
    <property type="nucleotide sequence ID" value="NZ_CP097635.1"/>
</dbReference>
<keyword evidence="5" id="KW-0812">Transmembrane</keyword>
<evidence type="ECO:0000256" key="3">
    <source>
        <dbReference type="ARBA" id="ARBA00023004"/>
    </source>
</evidence>
<keyword evidence="2 4" id="KW-0479">Metal-binding</keyword>
<sequence>MDTPALQNLLLQLAQAAQRGLLALLDALGLAPPVHGQPAWPLPWRVAVENLLIDGGLARELALWLLLAGTALAFALLALAWQRRRWPLLAGAAALLALAPWPPAALLFTPAVPTSFHRSPTGFEAAGIQRGLALYQAQCAACHGADGRGEGPLAASLPRWPPTLSAGLLWKRAEGELLWRVQQGLHDAQGRPTMPGFADRLSTDDTWAVLDAMKVLAAGDSARRQAAWPWPVAAPRLAVECADAPGPRPLSHWRGQRLRLVLAGGPLPQPIEDPRFVTVVLGAEAPPDDGVAAARQAGADCSVRSDAARAAYAQLAGQAWPSPVAGRDPAAGLQFLIDRDGWLRAVSRPGAPGWSADDLLCRAEPGAGNATTAPARDGLDALIARMDAEPVQVARLGLPHAR</sequence>
<dbReference type="Gene3D" id="1.10.760.10">
    <property type="entry name" value="Cytochrome c-like domain"/>
    <property type="match status" value="1"/>
</dbReference>
<gene>
    <name evidence="7" type="ORF">MW290_09515</name>
</gene>
<dbReference type="Proteomes" id="UP001056201">
    <property type="component" value="Chromosome 1"/>
</dbReference>
<organism evidence="7 8">
    <name type="scientific">Aquincola tertiaricarbonis</name>
    <dbReference type="NCBI Taxonomy" id="391953"/>
    <lineage>
        <taxon>Bacteria</taxon>
        <taxon>Pseudomonadati</taxon>
        <taxon>Pseudomonadota</taxon>
        <taxon>Betaproteobacteria</taxon>
        <taxon>Burkholderiales</taxon>
        <taxon>Sphaerotilaceae</taxon>
        <taxon>Aquincola</taxon>
    </lineage>
</organism>
<dbReference type="InterPro" id="IPR036909">
    <property type="entry name" value="Cyt_c-like_dom_sf"/>
</dbReference>
<keyword evidence="5" id="KW-1133">Transmembrane helix</keyword>
<protein>
    <submittedName>
        <fullName evidence="7">C-type cytochrome</fullName>
    </submittedName>
</protein>
<evidence type="ECO:0000313" key="7">
    <source>
        <dbReference type="EMBL" id="URI06165.1"/>
    </source>
</evidence>